<accession>A0AAJ0DC80</accession>
<gene>
    <name evidence="1" type="ORF">LTR09_011356</name>
</gene>
<evidence type="ECO:0000313" key="2">
    <source>
        <dbReference type="Proteomes" id="UP001271007"/>
    </source>
</evidence>
<keyword evidence="2" id="KW-1185">Reference proteome</keyword>
<protein>
    <submittedName>
        <fullName evidence="1">Uncharacterized protein</fullName>
    </submittedName>
</protein>
<sequence length="181" mass="19495">MSIKVTTNAATGTVEVSIDADTAVASFDDDNDVTQTVLDVIPKLVSEVTRAMGQAKPKLATVSEVTKAIAQAEPAHESNRRTILGAEESVTLTVVDKISKANHGRKRVVHVGYECTVKAIMQSTAELWAHFPGEHVAVSKLSRNGERVWQMGAVFAGNLRMQEGEVLEMHSGGDSLYTFSL</sequence>
<dbReference type="EMBL" id="JAWDJX010000065">
    <property type="protein sequence ID" value="KAK3047256.1"/>
    <property type="molecule type" value="Genomic_DNA"/>
</dbReference>
<dbReference type="Proteomes" id="UP001271007">
    <property type="component" value="Unassembled WGS sequence"/>
</dbReference>
<organism evidence="1 2">
    <name type="scientific">Extremus antarcticus</name>
    <dbReference type="NCBI Taxonomy" id="702011"/>
    <lineage>
        <taxon>Eukaryota</taxon>
        <taxon>Fungi</taxon>
        <taxon>Dikarya</taxon>
        <taxon>Ascomycota</taxon>
        <taxon>Pezizomycotina</taxon>
        <taxon>Dothideomycetes</taxon>
        <taxon>Dothideomycetidae</taxon>
        <taxon>Mycosphaerellales</taxon>
        <taxon>Extremaceae</taxon>
        <taxon>Extremus</taxon>
    </lineage>
</organism>
<comment type="caution">
    <text evidence="1">The sequence shown here is derived from an EMBL/GenBank/DDBJ whole genome shotgun (WGS) entry which is preliminary data.</text>
</comment>
<evidence type="ECO:0000313" key="1">
    <source>
        <dbReference type="EMBL" id="KAK3047256.1"/>
    </source>
</evidence>
<proteinExistence type="predicted"/>
<dbReference type="AlphaFoldDB" id="A0AAJ0DC80"/>
<name>A0AAJ0DC80_9PEZI</name>
<reference evidence="1" key="1">
    <citation type="submission" date="2023-04" db="EMBL/GenBank/DDBJ databases">
        <title>Black Yeasts Isolated from many extreme environments.</title>
        <authorList>
            <person name="Coleine C."/>
            <person name="Stajich J.E."/>
            <person name="Selbmann L."/>
        </authorList>
    </citation>
    <scope>NUCLEOTIDE SEQUENCE</scope>
    <source>
        <strain evidence="1">CCFEE 5312</strain>
    </source>
</reference>